<dbReference type="GO" id="GO:0005524">
    <property type="term" value="F:ATP binding"/>
    <property type="evidence" value="ECO:0007669"/>
    <property type="project" value="UniProtKB-KW"/>
</dbReference>
<dbReference type="Proteomes" id="UP001552594">
    <property type="component" value="Unassembled WGS sequence"/>
</dbReference>
<dbReference type="CDD" id="cd19481">
    <property type="entry name" value="RecA-like_protease"/>
    <property type="match status" value="1"/>
</dbReference>
<proteinExistence type="inferred from homology"/>
<dbReference type="SUPFAM" id="SSF52540">
    <property type="entry name" value="P-loop containing nucleoside triphosphate hydrolases"/>
    <property type="match status" value="1"/>
</dbReference>
<accession>A0ABV3K0H4</accession>
<keyword evidence="6" id="KW-1185">Reference proteome</keyword>
<dbReference type="SMART" id="SM00382">
    <property type="entry name" value="AAA"/>
    <property type="match status" value="1"/>
</dbReference>
<dbReference type="Pfam" id="PF22977">
    <property type="entry name" value="WHD"/>
    <property type="match status" value="1"/>
</dbReference>
<dbReference type="InterPro" id="IPR003959">
    <property type="entry name" value="ATPase_AAA_core"/>
</dbReference>
<dbReference type="PANTHER" id="PTHR23073">
    <property type="entry name" value="26S PROTEASOME REGULATORY SUBUNIT"/>
    <property type="match status" value="1"/>
</dbReference>
<protein>
    <submittedName>
        <fullName evidence="5">ATP-binding protein</fullName>
    </submittedName>
</protein>
<dbReference type="InterPro" id="IPR050221">
    <property type="entry name" value="26S_Proteasome_ATPase"/>
</dbReference>
<organism evidence="5 6">
    <name type="scientific">Streptomyces orinoci</name>
    <name type="common">Streptoverticillium orinoci</name>
    <dbReference type="NCBI Taxonomy" id="67339"/>
    <lineage>
        <taxon>Bacteria</taxon>
        <taxon>Bacillati</taxon>
        <taxon>Actinomycetota</taxon>
        <taxon>Actinomycetes</taxon>
        <taxon>Kitasatosporales</taxon>
        <taxon>Streptomycetaceae</taxon>
        <taxon>Streptomyces</taxon>
    </lineage>
</organism>
<evidence type="ECO:0000256" key="1">
    <source>
        <dbReference type="ARBA" id="ARBA00006914"/>
    </source>
</evidence>
<feature type="domain" description="AAA+ ATPase" evidence="4">
    <location>
        <begin position="471"/>
        <end position="603"/>
    </location>
</feature>
<dbReference type="EMBL" id="JBFAUK010000015">
    <property type="protein sequence ID" value="MEV5508652.1"/>
    <property type="molecule type" value="Genomic_DNA"/>
</dbReference>
<reference evidence="5 6" key="1">
    <citation type="submission" date="2024-06" db="EMBL/GenBank/DDBJ databases">
        <title>The Natural Products Discovery Center: Release of the First 8490 Sequenced Strains for Exploring Actinobacteria Biosynthetic Diversity.</title>
        <authorList>
            <person name="Kalkreuter E."/>
            <person name="Kautsar S.A."/>
            <person name="Yang D."/>
            <person name="Bader C.D."/>
            <person name="Teijaro C.N."/>
            <person name="Fluegel L."/>
            <person name="Davis C.M."/>
            <person name="Simpson J.R."/>
            <person name="Lauterbach L."/>
            <person name="Steele A.D."/>
            <person name="Gui C."/>
            <person name="Meng S."/>
            <person name="Li G."/>
            <person name="Viehrig K."/>
            <person name="Ye F."/>
            <person name="Su P."/>
            <person name="Kiefer A.F."/>
            <person name="Nichols A."/>
            <person name="Cepeda A.J."/>
            <person name="Yan W."/>
            <person name="Fan B."/>
            <person name="Jiang Y."/>
            <person name="Adhikari A."/>
            <person name="Zheng C.-J."/>
            <person name="Schuster L."/>
            <person name="Cowan T.M."/>
            <person name="Smanski M.J."/>
            <person name="Chevrette M.G."/>
            <person name="De Carvalho L.P.S."/>
            <person name="Shen B."/>
        </authorList>
    </citation>
    <scope>NUCLEOTIDE SEQUENCE [LARGE SCALE GENOMIC DNA]</scope>
    <source>
        <strain evidence="5 6">NPDC052347</strain>
    </source>
</reference>
<dbReference type="Gene3D" id="3.40.50.300">
    <property type="entry name" value="P-loop containing nucleotide triphosphate hydrolases"/>
    <property type="match status" value="1"/>
</dbReference>
<dbReference type="Pfam" id="PF00004">
    <property type="entry name" value="AAA"/>
    <property type="match status" value="1"/>
</dbReference>
<evidence type="ECO:0000256" key="3">
    <source>
        <dbReference type="ARBA" id="ARBA00022840"/>
    </source>
</evidence>
<dbReference type="InterPro" id="IPR027417">
    <property type="entry name" value="P-loop_NTPase"/>
</dbReference>
<dbReference type="RefSeq" id="WP_109279537.1">
    <property type="nucleotide sequence ID" value="NZ_JBFAUK010000015.1"/>
</dbReference>
<evidence type="ECO:0000313" key="6">
    <source>
        <dbReference type="Proteomes" id="UP001552594"/>
    </source>
</evidence>
<keyword evidence="3 5" id="KW-0067">ATP-binding</keyword>
<name>A0ABV3K0H4_STRON</name>
<evidence type="ECO:0000259" key="4">
    <source>
        <dbReference type="SMART" id="SM00382"/>
    </source>
</evidence>
<sequence>MTADESLAHLRGRLALTGQRVSRAVAERAAREPGRIADPYRGLYIDDDLANALLTSAPRGPLPGDPAERARLAAVEEAADRAERAGARIRLRSLAGEFGLTALDTDILLTALIPDLDARFERLYGYLHDDVAARRATIGLALELNGRDPADGAARSRFSGTAPLRAGRLLEVEDTQRPFLTRVLRVPDRITAYLLGDDQPGAELAPFARPSTRPAAEAPGTVRALARRVAALLTAAPCALHLHGNDTAGESALAAMGRPALLVGLPALLTQPRAAALAEEAVREARLTGAGMVVGPVQGDISPEAGRVLTVLMSAASHLPVVFTGPDDWDSRWCAEPPLSVRVPPLTPAERSALWRAELNGQACTVDLPPDAMDAYRLGAEDIRRAVRTAARYAALDGGPVRPAQLRAGVRATAGARLRRLARRVEPAVDWADLVVDDATRQLLRELATRARHRDRVLGEWAMRPGGGRGRAVCALFAGESGTGKTLAAEVIAADLGLDLYVVNLAGVVDKYIGETEKNLQRVFDEADALNAVLLFDEADALFGKRSEVDDAHDRYANIETAYLLQRMEAFDGIAILTTNLAAHIDPAFTRRLDVRITFSAPDQTQRTVLWERCLRPGLPRDPEVDLARLAQDFPMTGGSIHACAVTAAYRAAGENRAVTMADLLDAIRGEFRKLGRLVLEEDFRNRDSRALTASAFRGGTHAGTHGLG</sequence>
<dbReference type="InterPro" id="IPR003593">
    <property type="entry name" value="AAA+_ATPase"/>
</dbReference>
<comment type="caution">
    <text evidence="5">The sequence shown here is derived from an EMBL/GenBank/DDBJ whole genome shotgun (WGS) entry which is preliminary data.</text>
</comment>
<dbReference type="InterPro" id="IPR054472">
    <property type="entry name" value="WHD"/>
</dbReference>
<gene>
    <name evidence="5" type="ORF">AB0L16_19665</name>
</gene>
<keyword evidence="2" id="KW-0547">Nucleotide-binding</keyword>
<comment type="similarity">
    <text evidence="1">Belongs to the AAA ATPase family.</text>
</comment>
<evidence type="ECO:0000313" key="5">
    <source>
        <dbReference type="EMBL" id="MEV5508652.1"/>
    </source>
</evidence>
<evidence type="ECO:0000256" key="2">
    <source>
        <dbReference type="ARBA" id="ARBA00022741"/>
    </source>
</evidence>